<dbReference type="EMBL" id="JACGWZ010000007">
    <property type="protein sequence ID" value="MBA8826962.1"/>
    <property type="molecule type" value="Genomic_DNA"/>
</dbReference>
<comment type="caution">
    <text evidence="2">The sequence shown here is derived from an EMBL/GenBank/DDBJ whole genome shotgun (WGS) entry which is preliminary data.</text>
</comment>
<keyword evidence="1" id="KW-0472">Membrane</keyword>
<feature type="transmembrane region" description="Helical" evidence="1">
    <location>
        <begin position="94"/>
        <end position="113"/>
    </location>
</feature>
<gene>
    <name evidence="2" type="ORF">FHX42_004346</name>
</gene>
<keyword evidence="3" id="KW-1185">Reference proteome</keyword>
<keyword evidence="1" id="KW-0812">Transmembrane</keyword>
<evidence type="ECO:0008006" key="4">
    <source>
        <dbReference type="Google" id="ProtNLM"/>
    </source>
</evidence>
<organism evidence="2 3">
    <name type="scientific">Halosaccharopolyspora lacisalsi</name>
    <dbReference type="NCBI Taxonomy" id="1000566"/>
    <lineage>
        <taxon>Bacteria</taxon>
        <taxon>Bacillati</taxon>
        <taxon>Actinomycetota</taxon>
        <taxon>Actinomycetes</taxon>
        <taxon>Pseudonocardiales</taxon>
        <taxon>Pseudonocardiaceae</taxon>
        <taxon>Halosaccharopolyspora</taxon>
    </lineage>
</organism>
<feature type="transmembrane region" description="Helical" evidence="1">
    <location>
        <begin position="6"/>
        <end position="23"/>
    </location>
</feature>
<evidence type="ECO:0000313" key="3">
    <source>
        <dbReference type="Proteomes" id="UP000569329"/>
    </source>
</evidence>
<dbReference type="InterPro" id="IPR025962">
    <property type="entry name" value="SdpI/YhfL"/>
</dbReference>
<name>A0A839DYC1_9PSEU</name>
<feature type="transmembrane region" description="Helical" evidence="1">
    <location>
        <begin position="66"/>
        <end position="88"/>
    </location>
</feature>
<dbReference type="RefSeq" id="WP_182546173.1">
    <property type="nucleotide sequence ID" value="NZ_JACGWZ010000007.1"/>
</dbReference>
<keyword evidence="1" id="KW-1133">Transmembrane helix</keyword>
<evidence type="ECO:0000313" key="2">
    <source>
        <dbReference type="EMBL" id="MBA8826962.1"/>
    </source>
</evidence>
<accession>A0A839DYC1</accession>
<dbReference type="AlphaFoldDB" id="A0A839DYC1"/>
<protein>
    <recommendedName>
        <fullName evidence="4">SdpI family protein</fullName>
    </recommendedName>
</protein>
<proteinExistence type="predicted"/>
<reference evidence="2 3" key="1">
    <citation type="submission" date="2020-07" db="EMBL/GenBank/DDBJ databases">
        <title>Sequencing the genomes of 1000 actinobacteria strains.</title>
        <authorList>
            <person name="Klenk H.-P."/>
        </authorList>
    </citation>
    <scope>NUCLEOTIDE SEQUENCE [LARGE SCALE GENOMIC DNA]</scope>
    <source>
        <strain evidence="2 3">DSM 45975</strain>
    </source>
</reference>
<evidence type="ECO:0000256" key="1">
    <source>
        <dbReference type="SAM" id="Phobius"/>
    </source>
</evidence>
<dbReference type="Proteomes" id="UP000569329">
    <property type="component" value="Unassembled WGS sequence"/>
</dbReference>
<dbReference type="Pfam" id="PF13630">
    <property type="entry name" value="SdpI"/>
    <property type="match status" value="1"/>
</dbReference>
<sequence length="126" mass="13075">MEAFGGLLGAAFGLVQLSIFMAFTRSSFLNGGLERNSLVGIKTKVTKSSDRAWDAGHRAALPWLSVAARVGYAVALLTVVVAVVQLVTGVGQDIFLAVPGAGYVACVVILLIGTRKANEAGRNAVE</sequence>